<sequence length="66" mass="7753">MFLQIENADLRSVFPYPIILKRLMAYRLSKVENLALVIQQSPSTSIFWILSMINMPTLKNIFLRPQ</sequence>
<accession>A0A139SN89</accession>
<gene>
    <name evidence="1" type="ORF">AXK12_04215</name>
</gene>
<name>A0A139SN89_9BACT</name>
<dbReference type="EMBL" id="LSZP01000032">
    <property type="protein sequence ID" value="KXU36035.1"/>
    <property type="molecule type" value="Genomic_DNA"/>
</dbReference>
<evidence type="ECO:0000313" key="1">
    <source>
        <dbReference type="EMBL" id="KXU36035.1"/>
    </source>
</evidence>
<proteinExistence type="predicted"/>
<comment type="caution">
    <text evidence="1">The sequence shown here is derived from an EMBL/GenBank/DDBJ whole genome shotgun (WGS) entry which is preliminary data.</text>
</comment>
<dbReference type="Proteomes" id="UP000071392">
    <property type="component" value="Unassembled WGS sequence"/>
</dbReference>
<dbReference type="AlphaFoldDB" id="A0A139SN89"/>
<organism evidence="1 2">
    <name type="scientific">Cephaloticoccus capnophilus</name>
    <dbReference type="NCBI Taxonomy" id="1548208"/>
    <lineage>
        <taxon>Bacteria</taxon>
        <taxon>Pseudomonadati</taxon>
        <taxon>Verrucomicrobiota</taxon>
        <taxon>Opitutia</taxon>
        <taxon>Opitutales</taxon>
        <taxon>Opitutaceae</taxon>
        <taxon>Cephaloticoccus</taxon>
    </lineage>
</organism>
<reference evidence="1 2" key="1">
    <citation type="submission" date="2016-02" db="EMBL/GenBank/DDBJ databases">
        <authorList>
            <person name="Wen L."/>
            <person name="He K."/>
            <person name="Yang H."/>
        </authorList>
    </citation>
    <scope>NUCLEOTIDE SEQUENCE [LARGE SCALE GENOMIC DNA]</scope>
    <source>
        <strain evidence="1 2">CV41</strain>
    </source>
</reference>
<protein>
    <submittedName>
        <fullName evidence="1">Uncharacterized protein</fullName>
    </submittedName>
</protein>
<keyword evidence="2" id="KW-1185">Reference proteome</keyword>
<evidence type="ECO:0000313" key="2">
    <source>
        <dbReference type="Proteomes" id="UP000071392"/>
    </source>
</evidence>